<evidence type="ECO:0000313" key="3">
    <source>
        <dbReference type="EMBL" id="MBB4660200.1"/>
    </source>
</evidence>
<sequence length="283" mass="31432">MKPKGILTASFRRRPTWVSVLTLGYAGMFEPEVDLDNRPDYVPTPLRRPGETVELACLARSDAAMFGLAIALFPAVGGVLALWLAGYQGYGTLHLWIALILLTSTGAAIYLWNLRRIGALGRGYWAERRVGEYLNRLERDGARVLHYLQGDGFNVDHVVIHRAGVFAIETKAARPRRKGRPAAIRYENDTLTMGGTPMKGDALRQAKGSAEFVGQLLVDVGERPEVQPVLLCPDRFIGGTPRNPGDVWVLNPKAFPKWLRRKPAAMTDEDVSRTFRLLIARQS</sequence>
<name>A0A840I8C0_9PROT</name>
<keyword evidence="4" id="KW-1185">Reference proteome</keyword>
<dbReference type="RefSeq" id="WP_183819583.1">
    <property type="nucleotide sequence ID" value="NZ_JACHOB010000007.1"/>
</dbReference>
<feature type="domain" description="NERD" evidence="2">
    <location>
        <begin position="122"/>
        <end position="236"/>
    </location>
</feature>
<reference evidence="3 4" key="1">
    <citation type="submission" date="2020-08" db="EMBL/GenBank/DDBJ databases">
        <title>Genomic Encyclopedia of Type Strains, Phase IV (KMG-IV): sequencing the most valuable type-strain genomes for metagenomic binning, comparative biology and taxonomic classification.</title>
        <authorList>
            <person name="Goeker M."/>
        </authorList>
    </citation>
    <scope>NUCLEOTIDE SEQUENCE [LARGE SCALE GENOMIC DNA]</scope>
    <source>
        <strain evidence="3 4">DSM 102850</strain>
    </source>
</reference>
<evidence type="ECO:0000256" key="1">
    <source>
        <dbReference type="SAM" id="Phobius"/>
    </source>
</evidence>
<keyword evidence="1" id="KW-0812">Transmembrane</keyword>
<evidence type="ECO:0000259" key="2">
    <source>
        <dbReference type="PROSITE" id="PS50965"/>
    </source>
</evidence>
<proteinExistence type="predicted"/>
<accession>A0A840I8C0</accession>
<feature type="transmembrane region" description="Helical" evidence="1">
    <location>
        <begin position="93"/>
        <end position="112"/>
    </location>
</feature>
<dbReference type="Pfam" id="PF08378">
    <property type="entry name" value="NERD"/>
    <property type="match status" value="1"/>
</dbReference>
<feature type="transmembrane region" description="Helical" evidence="1">
    <location>
        <begin position="65"/>
        <end position="87"/>
    </location>
</feature>
<keyword evidence="1" id="KW-1133">Transmembrane helix</keyword>
<protein>
    <recommendedName>
        <fullName evidence="2">NERD domain-containing protein</fullName>
    </recommendedName>
</protein>
<dbReference type="EMBL" id="JACHOB010000007">
    <property type="protein sequence ID" value="MBB4660200.1"/>
    <property type="molecule type" value="Genomic_DNA"/>
</dbReference>
<keyword evidence="1" id="KW-0472">Membrane</keyword>
<dbReference type="InterPro" id="IPR011528">
    <property type="entry name" value="NERD"/>
</dbReference>
<comment type="caution">
    <text evidence="3">The sequence shown here is derived from an EMBL/GenBank/DDBJ whole genome shotgun (WGS) entry which is preliminary data.</text>
</comment>
<dbReference type="PROSITE" id="PS50965">
    <property type="entry name" value="NERD"/>
    <property type="match status" value="1"/>
</dbReference>
<organism evidence="3 4">
    <name type="scientific">Parvularcula dongshanensis</name>
    <dbReference type="NCBI Taxonomy" id="1173995"/>
    <lineage>
        <taxon>Bacteria</taxon>
        <taxon>Pseudomonadati</taxon>
        <taxon>Pseudomonadota</taxon>
        <taxon>Alphaproteobacteria</taxon>
        <taxon>Parvularculales</taxon>
        <taxon>Parvularculaceae</taxon>
        <taxon>Parvularcula</taxon>
    </lineage>
</organism>
<gene>
    <name evidence="3" type="ORF">GGQ59_002750</name>
</gene>
<dbReference type="Proteomes" id="UP000563524">
    <property type="component" value="Unassembled WGS sequence"/>
</dbReference>
<dbReference type="AlphaFoldDB" id="A0A840I8C0"/>
<evidence type="ECO:0000313" key="4">
    <source>
        <dbReference type="Proteomes" id="UP000563524"/>
    </source>
</evidence>